<dbReference type="InterPro" id="IPR029759">
    <property type="entry name" value="GPX_AS"/>
</dbReference>
<dbReference type="InterPro" id="IPR000889">
    <property type="entry name" value="Glutathione_peroxidase"/>
</dbReference>
<dbReference type="SUPFAM" id="SSF52833">
    <property type="entry name" value="Thioredoxin-like"/>
    <property type="match status" value="1"/>
</dbReference>
<dbReference type="AlphaFoldDB" id="A0A1G7DSY2"/>
<keyword evidence="7" id="KW-1185">Reference proteome</keyword>
<evidence type="ECO:0000256" key="1">
    <source>
        <dbReference type="ARBA" id="ARBA00006926"/>
    </source>
</evidence>
<organism evidence="6 7">
    <name type="scientific">Rhodospira trueperi</name>
    <dbReference type="NCBI Taxonomy" id="69960"/>
    <lineage>
        <taxon>Bacteria</taxon>
        <taxon>Pseudomonadati</taxon>
        <taxon>Pseudomonadota</taxon>
        <taxon>Alphaproteobacteria</taxon>
        <taxon>Rhodospirillales</taxon>
        <taxon>Rhodospirillaceae</taxon>
        <taxon>Rhodospira</taxon>
    </lineage>
</organism>
<dbReference type="GO" id="GO:0034599">
    <property type="term" value="P:cellular response to oxidative stress"/>
    <property type="evidence" value="ECO:0007669"/>
    <property type="project" value="TreeGrafter"/>
</dbReference>
<dbReference type="GO" id="GO:0004601">
    <property type="term" value="F:peroxidase activity"/>
    <property type="evidence" value="ECO:0007669"/>
    <property type="project" value="UniProtKB-KW"/>
</dbReference>
<proteinExistence type="inferred from homology"/>
<dbReference type="PANTHER" id="PTHR11592">
    <property type="entry name" value="GLUTATHIONE PEROXIDASE"/>
    <property type="match status" value="1"/>
</dbReference>
<dbReference type="PROSITE" id="PS51355">
    <property type="entry name" value="GLUTATHIONE_PEROXID_3"/>
    <property type="match status" value="1"/>
</dbReference>
<sequence length="205" mass="21640">MANPGHIQRTLRAGGGLAVMMTAAGLAAGTASGADAPAPAARHAHAFAFERIDGGPLPLDQFAGKAVLVVNTASRCGFTPQYDGLQALWERYRDRGLVVLGVPSNDFGAQEPGSNSEIQDFCTLNFNITFPMTAKAKVTGSDAHPFYRWARQRAGLLGGPKWNFHKYLIAPDGTFAGSFSSVTGPGARRLTAAIERVLPARADAQ</sequence>
<dbReference type="PANTHER" id="PTHR11592:SF78">
    <property type="entry name" value="GLUTATHIONE PEROXIDASE"/>
    <property type="match status" value="1"/>
</dbReference>
<dbReference type="EMBL" id="FNAP01000008">
    <property type="protein sequence ID" value="SDE54607.1"/>
    <property type="molecule type" value="Genomic_DNA"/>
</dbReference>
<dbReference type="Gene3D" id="3.40.30.10">
    <property type="entry name" value="Glutaredoxin"/>
    <property type="match status" value="1"/>
</dbReference>
<dbReference type="PRINTS" id="PR01011">
    <property type="entry name" value="GLUTPROXDASE"/>
</dbReference>
<dbReference type="PIRSF" id="PIRSF000303">
    <property type="entry name" value="Glutathion_perox"/>
    <property type="match status" value="1"/>
</dbReference>
<dbReference type="PROSITE" id="PS00460">
    <property type="entry name" value="GLUTATHIONE_PEROXID_1"/>
    <property type="match status" value="1"/>
</dbReference>
<evidence type="ECO:0000256" key="3">
    <source>
        <dbReference type="ARBA" id="ARBA00023002"/>
    </source>
</evidence>
<evidence type="ECO:0000313" key="6">
    <source>
        <dbReference type="EMBL" id="SDE54607.1"/>
    </source>
</evidence>
<gene>
    <name evidence="6" type="ORF">SAMN05421720_10812</name>
</gene>
<feature type="active site" evidence="4">
    <location>
        <position position="76"/>
    </location>
</feature>
<keyword evidence="3 5" id="KW-0560">Oxidoreductase</keyword>
<dbReference type="InterPro" id="IPR036249">
    <property type="entry name" value="Thioredoxin-like_sf"/>
</dbReference>
<dbReference type="RefSeq" id="WP_245699189.1">
    <property type="nucleotide sequence ID" value="NZ_FNAP01000008.1"/>
</dbReference>
<evidence type="ECO:0000256" key="2">
    <source>
        <dbReference type="ARBA" id="ARBA00022559"/>
    </source>
</evidence>
<dbReference type="STRING" id="69960.SAMN05421720_10812"/>
<name>A0A1G7DSY2_9PROT</name>
<comment type="similarity">
    <text evidence="1 5">Belongs to the glutathione peroxidase family.</text>
</comment>
<evidence type="ECO:0000256" key="5">
    <source>
        <dbReference type="RuleBase" id="RU000499"/>
    </source>
</evidence>
<dbReference type="Proteomes" id="UP000199412">
    <property type="component" value="Unassembled WGS sequence"/>
</dbReference>
<reference evidence="6 7" key="1">
    <citation type="submission" date="2016-10" db="EMBL/GenBank/DDBJ databases">
        <authorList>
            <person name="de Groot N.N."/>
        </authorList>
    </citation>
    <scope>NUCLEOTIDE SEQUENCE [LARGE SCALE GENOMIC DNA]</scope>
    <source>
        <strain evidence="6 7">ATCC 700224</strain>
    </source>
</reference>
<dbReference type="Pfam" id="PF00255">
    <property type="entry name" value="GSHPx"/>
    <property type="match status" value="1"/>
</dbReference>
<protein>
    <recommendedName>
        <fullName evidence="5">Glutathione peroxidase</fullName>
    </recommendedName>
</protein>
<evidence type="ECO:0000313" key="7">
    <source>
        <dbReference type="Proteomes" id="UP000199412"/>
    </source>
</evidence>
<evidence type="ECO:0000256" key="4">
    <source>
        <dbReference type="PIRSR" id="PIRSR000303-1"/>
    </source>
</evidence>
<keyword evidence="2 5" id="KW-0575">Peroxidase</keyword>
<dbReference type="CDD" id="cd00340">
    <property type="entry name" value="GSH_Peroxidase"/>
    <property type="match status" value="1"/>
</dbReference>
<accession>A0A1G7DSY2</accession>